<evidence type="ECO:0000256" key="1">
    <source>
        <dbReference type="SAM" id="Phobius"/>
    </source>
</evidence>
<evidence type="ECO:0000256" key="2">
    <source>
        <dbReference type="SAM" id="SignalP"/>
    </source>
</evidence>
<keyword evidence="2" id="KW-0732">Signal</keyword>
<comment type="caution">
    <text evidence="3">The sequence shown here is derived from an EMBL/GenBank/DDBJ whole genome shotgun (WGS) entry which is preliminary data.</text>
</comment>
<name>A0AA88J6I9_FICCA</name>
<feature type="transmembrane region" description="Helical" evidence="1">
    <location>
        <begin position="87"/>
        <end position="106"/>
    </location>
</feature>
<reference evidence="3" key="1">
    <citation type="submission" date="2023-07" db="EMBL/GenBank/DDBJ databases">
        <title>draft genome sequence of fig (Ficus carica).</title>
        <authorList>
            <person name="Takahashi T."/>
            <person name="Nishimura K."/>
        </authorList>
    </citation>
    <scope>NUCLEOTIDE SEQUENCE</scope>
</reference>
<dbReference type="AlphaFoldDB" id="A0AA88J6I9"/>
<dbReference type="Proteomes" id="UP001187192">
    <property type="component" value="Unassembled WGS sequence"/>
</dbReference>
<proteinExistence type="predicted"/>
<feature type="signal peptide" evidence="2">
    <location>
        <begin position="1"/>
        <end position="23"/>
    </location>
</feature>
<dbReference type="EMBL" id="BTGU01000322">
    <property type="protein sequence ID" value="GMN66423.1"/>
    <property type="molecule type" value="Genomic_DNA"/>
</dbReference>
<accession>A0AA88J6I9</accession>
<feature type="chain" id="PRO_5041727660" evidence="2">
    <location>
        <begin position="24"/>
        <end position="174"/>
    </location>
</feature>
<keyword evidence="1" id="KW-1133">Transmembrane helix</keyword>
<evidence type="ECO:0000313" key="4">
    <source>
        <dbReference type="Proteomes" id="UP001187192"/>
    </source>
</evidence>
<sequence>MRGGFHLGSVIVIIINLLKSISGAHPWDWDAFGLLKYPNQTSWTNVSFHLLLLLFFSSTSITFILLFRPWPNSALVRFRFGNFSPHLAVSHLCSLVFPQALFWYMYPAILVVNHFLGWFKYVKLSALPVWNLHISSTLTRHEETDAHNIVESEVPVAQVSISVSPGDGDSIAEG</sequence>
<keyword evidence="1" id="KW-0812">Transmembrane</keyword>
<keyword evidence="1" id="KW-0472">Membrane</keyword>
<evidence type="ECO:0000313" key="3">
    <source>
        <dbReference type="EMBL" id="GMN66423.1"/>
    </source>
</evidence>
<gene>
    <name evidence="3" type="ORF">TIFTF001_035476</name>
</gene>
<feature type="transmembrane region" description="Helical" evidence="1">
    <location>
        <begin position="47"/>
        <end position="67"/>
    </location>
</feature>
<protein>
    <submittedName>
        <fullName evidence="3">Uncharacterized protein</fullName>
    </submittedName>
</protein>
<organism evidence="3 4">
    <name type="scientific">Ficus carica</name>
    <name type="common">Common fig</name>
    <dbReference type="NCBI Taxonomy" id="3494"/>
    <lineage>
        <taxon>Eukaryota</taxon>
        <taxon>Viridiplantae</taxon>
        <taxon>Streptophyta</taxon>
        <taxon>Embryophyta</taxon>
        <taxon>Tracheophyta</taxon>
        <taxon>Spermatophyta</taxon>
        <taxon>Magnoliopsida</taxon>
        <taxon>eudicotyledons</taxon>
        <taxon>Gunneridae</taxon>
        <taxon>Pentapetalae</taxon>
        <taxon>rosids</taxon>
        <taxon>fabids</taxon>
        <taxon>Rosales</taxon>
        <taxon>Moraceae</taxon>
        <taxon>Ficeae</taxon>
        <taxon>Ficus</taxon>
    </lineage>
</organism>
<keyword evidence="4" id="KW-1185">Reference proteome</keyword>